<dbReference type="InterPro" id="IPR017441">
    <property type="entry name" value="Protein_kinase_ATP_BS"/>
</dbReference>
<feature type="binding site" evidence="9">
    <location>
        <position position="65"/>
    </location>
    <ligand>
        <name>ATP</name>
        <dbReference type="ChEBI" id="CHEBI:30616"/>
    </ligand>
</feature>
<dbReference type="PANTHER" id="PTHR24363:SF0">
    <property type="entry name" value="SERINE_THREONINE KINASE LIKE DOMAIN CONTAINING 1"/>
    <property type="match status" value="1"/>
</dbReference>
<gene>
    <name evidence="12" type="ORF">C7B65_16560</name>
</gene>
<dbReference type="InterPro" id="IPR025194">
    <property type="entry name" value="RodZ-like_C"/>
</dbReference>
<keyword evidence="6 9" id="KW-0067">ATP-binding</keyword>
<dbReference type="SUPFAM" id="SSF56112">
    <property type="entry name" value="Protein kinase-like (PK-like)"/>
    <property type="match status" value="1"/>
</dbReference>
<dbReference type="GO" id="GO:0005524">
    <property type="term" value="F:ATP binding"/>
    <property type="evidence" value="ECO:0007669"/>
    <property type="project" value="UniProtKB-UniRule"/>
</dbReference>
<keyword evidence="5" id="KW-0418">Kinase</keyword>
<evidence type="ECO:0000256" key="1">
    <source>
        <dbReference type="ARBA" id="ARBA00012513"/>
    </source>
</evidence>
<keyword evidence="4 9" id="KW-0547">Nucleotide-binding</keyword>
<evidence type="ECO:0000256" key="8">
    <source>
        <dbReference type="ARBA" id="ARBA00048679"/>
    </source>
</evidence>
<accession>A0A2T1DCD4</accession>
<feature type="domain" description="Protein kinase" evidence="11">
    <location>
        <begin position="34"/>
        <end position="294"/>
    </location>
</feature>
<sequence length="474" mass="52877">MSYCLNPTCAEPQNRSEAEVCQHCGLIVQLQNRYRAINPIGQGGFGRTFLAVNEAELLKPRCVIKQFFPQQQDANLLKTASQLFQREAQRLEQLGHHPQIPTLLAYLEQDHHQYLVQEWIDGQTLEQELKMGAFTENQIRQLLQDLLPVLQFIHHHHVIHRDIKPANIIRRRVDRTLVLVDLGAAKFATGTALLKTGTMIGSAEYTAPEQIRGKAVFSSDLYSLGVTCIHLLTQMSPFDLFDGTEGQWIWRDYLTHSVSDRLGKVLDKLLESATNRRYRSAESAIADLSSAPQLEVSRSVEPTTPWQTIAETLVNPLIALDIEPAKPLATAAKSGAARFASRQHLRISNWSFPAALIVLSLPIFLMSVLRAVSSPRHYSHDFAKPASQSATIVAPHLPVTVSILMTDRAWVSITVDGKLEFEGVLPEGIRQTWTADQQIILQAGNAGALVVSFNQTPDQVFGKFGEIKEVIFSN</sequence>
<keyword evidence="3" id="KW-0808">Transferase</keyword>
<evidence type="ECO:0000256" key="10">
    <source>
        <dbReference type="SAM" id="Phobius"/>
    </source>
</evidence>
<keyword evidence="2" id="KW-0723">Serine/threonine-protein kinase</keyword>
<dbReference type="InterPro" id="IPR000719">
    <property type="entry name" value="Prot_kinase_dom"/>
</dbReference>
<proteinExistence type="predicted"/>
<keyword evidence="10" id="KW-1133">Transmembrane helix</keyword>
<evidence type="ECO:0000256" key="6">
    <source>
        <dbReference type="ARBA" id="ARBA00022840"/>
    </source>
</evidence>
<dbReference type="CDD" id="cd14014">
    <property type="entry name" value="STKc_PknB_like"/>
    <property type="match status" value="1"/>
</dbReference>
<name>A0A2T1DCD4_9CYAN</name>
<reference evidence="12 13" key="1">
    <citation type="submission" date="2018-02" db="EMBL/GenBank/DDBJ databases">
        <authorList>
            <person name="Cohen D.B."/>
            <person name="Kent A.D."/>
        </authorList>
    </citation>
    <scope>NUCLEOTIDE SEQUENCE [LARGE SCALE GENOMIC DNA]</scope>
    <source>
        <strain evidence="12 13">ULC007</strain>
    </source>
</reference>
<evidence type="ECO:0000256" key="5">
    <source>
        <dbReference type="ARBA" id="ARBA00022777"/>
    </source>
</evidence>
<evidence type="ECO:0000256" key="2">
    <source>
        <dbReference type="ARBA" id="ARBA00022527"/>
    </source>
</evidence>
<dbReference type="Gene3D" id="1.10.510.10">
    <property type="entry name" value="Transferase(Phosphotransferase) domain 1"/>
    <property type="match status" value="1"/>
</dbReference>
<comment type="catalytic activity">
    <reaction evidence="7">
        <text>L-threonyl-[protein] + ATP = O-phospho-L-threonyl-[protein] + ADP + H(+)</text>
        <dbReference type="Rhea" id="RHEA:46608"/>
        <dbReference type="Rhea" id="RHEA-COMP:11060"/>
        <dbReference type="Rhea" id="RHEA-COMP:11605"/>
        <dbReference type="ChEBI" id="CHEBI:15378"/>
        <dbReference type="ChEBI" id="CHEBI:30013"/>
        <dbReference type="ChEBI" id="CHEBI:30616"/>
        <dbReference type="ChEBI" id="CHEBI:61977"/>
        <dbReference type="ChEBI" id="CHEBI:456216"/>
        <dbReference type="EC" id="2.7.11.1"/>
    </reaction>
</comment>
<keyword evidence="13" id="KW-1185">Reference proteome</keyword>
<dbReference type="NCBIfam" id="NF045510">
    <property type="entry name" value="4Cys_prefix_kin"/>
    <property type="match status" value="1"/>
</dbReference>
<comment type="catalytic activity">
    <reaction evidence="8">
        <text>L-seryl-[protein] + ATP = O-phospho-L-seryl-[protein] + ADP + H(+)</text>
        <dbReference type="Rhea" id="RHEA:17989"/>
        <dbReference type="Rhea" id="RHEA-COMP:9863"/>
        <dbReference type="Rhea" id="RHEA-COMP:11604"/>
        <dbReference type="ChEBI" id="CHEBI:15378"/>
        <dbReference type="ChEBI" id="CHEBI:29999"/>
        <dbReference type="ChEBI" id="CHEBI:30616"/>
        <dbReference type="ChEBI" id="CHEBI:83421"/>
        <dbReference type="ChEBI" id="CHEBI:456216"/>
        <dbReference type="EC" id="2.7.11.1"/>
    </reaction>
</comment>
<dbReference type="STRING" id="1920490.GCA_001895925_01131"/>
<evidence type="ECO:0000313" key="12">
    <source>
        <dbReference type="EMBL" id="PSB18126.1"/>
    </source>
</evidence>
<evidence type="ECO:0000259" key="11">
    <source>
        <dbReference type="PROSITE" id="PS50011"/>
    </source>
</evidence>
<organism evidence="12 13">
    <name type="scientific">Phormidesmis priestleyi ULC007</name>
    <dbReference type="NCBI Taxonomy" id="1920490"/>
    <lineage>
        <taxon>Bacteria</taxon>
        <taxon>Bacillati</taxon>
        <taxon>Cyanobacteriota</taxon>
        <taxon>Cyanophyceae</taxon>
        <taxon>Leptolyngbyales</taxon>
        <taxon>Leptolyngbyaceae</taxon>
        <taxon>Phormidesmis</taxon>
    </lineage>
</organism>
<dbReference type="InterPro" id="IPR011009">
    <property type="entry name" value="Kinase-like_dom_sf"/>
</dbReference>
<dbReference type="PANTHER" id="PTHR24363">
    <property type="entry name" value="SERINE/THREONINE PROTEIN KINASE"/>
    <property type="match status" value="1"/>
</dbReference>
<dbReference type="PROSITE" id="PS00107">
    <property type="entry name" value="PROTEIN_KINASE_ATP"/>
    <property type="match status" value="1"/>
</dbReference>
<dbReference type="RefSeq" id="WP_073073419.1">
    <property type="nucleotide sequence ID" value="NZ_MPPI01000022.1"/>
</dbReference>
<protein>
    <recommendedName>
        <fullName evidence="1">non-specific serine/threonine protein kinase</fullName>
        <ecNumber evidence="1">2.7.11.1</ecNumber>
    </recommendedName>
</protein>
<comment type="caution">
    <text evidence="12">The sequence shown here is derived from an EMBL/GenBank/DDBJ whole genome shotgun (WGS) entry which is preliminary data.</text>
</comment>
<dbReference type="AlphaFoldDB" id="A0A2T1DCD4"/>
<dbReference type="Pfam" id="PF13464">
    <property type="entry name" value="RodZ_C"/>
    <property type="match status" value="1"/>
</dbReference>
<dbReference type="EC" id="2.7.11.1" evidence="1"/>
<keyword evidence="10" id="KW-0812">Transmembrane</keyword>
<evidence type="ECO:0000256" key="9">
    <source>
        <dbReference type="PROSITE-ProRule" id="PRU10141"/>
    </source>
</evidence>
<keyword evidence="10" id="KW-0472">Membrane</keyword>
<dbReference type="PROSITE" id="PS50011">
    <property type="entry name" value="PROTEIN_KINASE_DOM"/>
    <property type="match status" value="1"/>
</dbReference>
<dbReference type="Proteomes" id="UP000238634">
    <property type="component" value="Unassembled WGS sequence"/>
</dbReference>
<evidence type="ECO:0000256" key="4">
    <source>
        <dbReference type="ARBA" id="ARBA00022741"/>
    </source>
</evidence>
<dbReference type="EMBL" id="PVWG01000020">
    <property type="protein sequence ID" value="PSB18126.1"/>
    <property type="molecule type" value="Genomic_DNA"/>
</dbReference>
<reference evidence="12 13" key="2">
    <citation type="submission" date="2018-03" db="EMBL/GenBank/DDBJ databases">
        <title>The ancient ancestry and fast evolution of plastids.</title>
        <authorList>
            <person name="Moore K.R."/>
            <person name="Magnabosco C."/>
            <person name="Momper L."/>
            <person name="Gold D.A."/>
            <person name="Bosak T."/>
            <person name="Fournier G.P."/>
        </authorList>
    </citation>
    <scope>NUCLEOTIDE SEQUENCE [LARGE SCALE GENOMIC DNA]</scope>
    <source>
        <strain evidence="12 13">ULC007</strain>
    </source>
</reference>
<dbReference type="SMART" id="SM00220">
    <property type="entry name" value="S_TKc"/>
    <property type="match status" value="1"/>
</dbReference>
<feature type="transmembrane region" description="Helical" evidence="10">
    <location>
        <begin position="350"/>
        <end position="369"/>
    </location>
</feature>
<evidence type="ECO:0000313" key="13">
    <source>
        <dbReference type="Proteomes" id="UP000238634"/>
    </source>
</evidence>
<evidence type="ECO:0000256" key="3">
    <source>
        <dbReference type="ARBA" id="ARBA00022679"/>
    </source>
</evidence>
<dbReference type="GO" id="GO:0004674">
    <property type="term" value="F:protein serine/threonine kinase activity"/>
    <property type="evidence" value="ECO:0007669"/>
    <property type="project" value="UniProtKB-KW"/>
</dbReference>
<evidence type="ECO:0000256" key="7">
    <source>
        <dbReference type="ARBA" id="ARBA00047899"/>
    </source>
</evidence>
<dbReference type="OrthoDB" id="428645at2"/>
<dbReference type="Pfam" id="PF00069">
    <property type="entry name" value="Pkinase"/>
    <property type="match status" value="1"/>
</dbReference>